<keyword evidence="3" id="KW-0813">Transport</keyword>
<keyword evidence="4 10" id="KW-0812">Transmembrane</keyword>
<feature type="transmembrane region" description="Helical" evidence="10">
    <location>
        <begin position="460"/>
        <end position="482"/>
    </location>
</feature>
<comment type="similarity">
    <text evidence="2">Belongs to the amino acid/polyamine transporter 2 family.</text>
</comment>
<keyword evidence="6 10" id="KW-1133">Transmembrane helix</keyword>
<evidence type="ECO:0000256" key="8">
    <source>
        <dbReference type="ARBA" id="ARBA00023329"/>
    </source>
</evidence>
<evidence type="ECO:0000256" key="1">
    <source>
        <dbReference type="ARBA" id="ARBA00004439"/>
    </source>
</evidence>
<evidence type="ECO:0000256" key="3">
    <source>
        <dbReference type="ARBA" id="ARBA00022448"/>
    </source>
</evidence>
<evidence type="ECO:0000313" key="13">
    <source>
        <dbReference type="Proteomes" id="UP000837857"/>
    </source>
</evidence>
<evidence type="ECO:0000256" key="10">
    <source>
        <dbReference type="SAM" id="Phobius"/>
    </source>
</evidence>
<feature type="domain" description="Amino acid transporter transmembrane" evidence="11">
    <location>
        <begin position="121"/>
        <end position="513"/>
    </location>
</feature>
<keyword evidence="13" id="KW-1185">Reference proteome</keyword>
<evidence type="ECO:0000256" key="5">
    <source>
        <dbReference type="ARBA" id="ARBA00022775"/>
    </source>
</evidence>
<keyword evidence="7 10" id="KW-0472">Membrane</keyword>
<evidence type="ECO:0000256" key="6">
    <source>
        <dbReference type="ARBA" id="ARBA00022989"/>
    </source>
</evidence>
<evidence type="ECO:0000256" key="4">
    <source>
        <dbReference type="ARBA" id="ARBA00022692"/>
    </source>
</evidence>
<evidence type="ECO:0000259" key="11">
    <source>
        <dbReference type="Pfam" id="PF01490"/>
    </source>
</evidence>
<organism evidence="12 13">
    <name type="scientific">Iphiclides podalirius</name>
    <name type="common">scarce swallowtail</name>
    <dbReference type="NCBI Taxonomy" id="110791"/>
    <lineage>
        <taxon>Eukaryota</taxon>
        <taxon>Metazoa</taxon>
        <taxon>Ecdysozoa</taxon>
        <taxon>Arthropoda</taxon>
        <taxon>Hexapoda</taxon>
        <taxon>Insecta</taxon>
        <taxon>Pterygota</taxon>
        <taxon>Neoptera</taxon>
        <taxon>Endopterygota</taxon>
        <taxon>Lepidoptera</taxon>
        <taxon>Glossata</taxon>
        <taxon>Ditrysia</taxon>
        <taxon>Papilionoidea</taxon>
        <taxon>Papilionidae</taxon>
        <taxon>Papilioninae</taxon>
        <taxon>Iphiclides</taxon>
    </lineage>
</organism>
<feature type="transmembrane region" description="Helical" evidence="10">
    <location>
        <begin position="546"/>
        <end position="565"/>
    </location>
</feature>
<proteinExistence type="inferred from homology"/>
<feature type="transmembrane region" description="Helical" evidence="10">
    <location>
        <begin position="385"/>
        <end position="405"/>
    </location>
</feature>
<feature type="non-terminal residue" evidence="12">
    <location>
        <position position="987"/>
    </location>
</feature>
<dbReference type="Pfam" id="PF01490">
    <property type="entry name" value="Aa_trans"/>
    <property type="match status" value="1"/>
</dbReference>
<dbReference type="EMBL" id="OW152836">
    <property type="protein sequence ID" value="CAH2057251.1"/>
    <property type="molecule type" value="Genomic_DNA"/>
</dbReference>
<dbReference type="PANTHER" id="PTHR22950:SF689">
    <property type="entry name" value="VESICULAR INHIBITORY AMINO ACID TRANSPORTER"/>
    <property type="match status" value="1"/>
</dbReference>
<evidence type="ECO:0000313" key="12">
    <source>
        <dbReference type="EMBL" id="CAH2057251.1"/>
    </source>
</evidence>
<feature type="region of interest" description="Disordered" evidence="9">
    <location>
        <begin position="968"/>
        <end position="987"/>
    </location>
</feature>
<feature type="transmembrane region" description="Helical" evidence="10">
    <location>
        <begin position="214"/>
        <end position="233"/>
    </location>
</feature>
<feature type="transmembrane region" description="Helical" evidence="10">
    <location>
        <begin position="494"/>
        <end position="512"/>
    </location>
</feature>
<feature type="transmembrane region" description="Helical" evidence="10">
    <location>
        <begin position="341"/>
        <end position="365"/>
    </location>
</feature>
<evidence type="ECO:0000256" key="2">
    <source>
        <dbReference type="ARBA" id="ARBA00008066"/>
    </source>
</evidence>
<keyword evidence="5" id="KW-0532">Neurotransmitter transport</keyword>
<feature type="transmembrane region" description="Helical" evidence="10">
    <location>
        <begin position="437"/>
        <end position="454"/>
    </location>
</feature>
<comment type="subcellular location">
    <subcellularLocation>
        <location evidence="1">Cytoplasmic vesicle membrane</location>
        <topology evidence="1">Multi-pass membrane protein</topology>
    </subcellularLocation>
</comment>
<reference evidence="12" key="1">
    <citation type="submission" date="2022-03" db="EMBL/GenBank/DDBJ databases">
        <authorList>
            <person name="Martin H S."/>
        </authorList>
    </citation>
    <scope>NUCLEOTIDE SEQUENCE</scope>
</reference>
<name>A0ABN8IH15_9NEOP</name>
<protein>
    <recommendedName>
        <fullName evidence="11">Amino acid transporter transmembrane domain-containing protein</fullName>
    </recommendedName>
</protein>
<gene>
    <name evidence="12" type="ORF">IPOD504_LOCUS10108</name>
</gene>
<accession>A0ABN8IH15</accession>
<sequence>MPPLKNVLDVAMQTVRQQIPDKQGQPSRPPQNVRFANLDMGESCELSTMNETTSPTYQSTNPTNPFLSGELQAEDSFTSYQNTYPQQDGAQRTQSMQSVDFYASSEEGGFEEGGGNPGAKINEFQAAWNVTNAIQGMFVVSLPFAVLQGGYWAIAAMIGIAHICCYTGKILVECLYEDDPVSGQRVRVRDSYVSIAKECFGRKYGARVVNMAQIIELLMTCILYVVVCGDLMIGTFPDGSIDTRSWMMLTGIFLLPLGFLKSLKSVSMLSFWCTMSHLIINAIVLGYCIINIGDWGWSKVKWNLDFENFPISLGVIVFSYTSQIFLPTLEGNMEDRSKFEWMLNWSHIAAAAFKSIFGYLCFLTFQNDTQQVITNNLRSAGFKGLVNFFLVIKAVLSYPLPYYAACDLLERALFRGKPKTLFPTIYALDGELKVWGLAWRLGVIMFTVMMAIFIPHFAILMGFIGSFTGTMLSFIWPAYFHLKLKGNQLESTTIAYDYFIIALGVLFGIIGMYDSGSALVKAFKIATFGAFFADRHAGKMDAFTRACVLFALCMAWLQITIPYNIRSHPCCLEPNENLTLAMIIDAFEIYGHDPTDKLDNLWLYQNEMMRIKTAEDQYMINERIHIATDHLARFVRLHVQELKVLLITLDDVIDNMLTMYENHNSIAAERRATYSGGPVPMEFYVSQEFYCGKNVYLFVSELYSDIYNMGRGVAPYCRERSFVFLGFLHFHDEPKYYLMDDPSISFPTDNYLHGLECHIGLCIFRFPFKKLLQKDRDVITLPKAIVKCGLVMYKLPPLTATSCIVASGSFILDFNIQGLRYRHYDYLLTTPNGQTYYTKERHTPLVCDHHVCEWNYTNTYGGPFLIPGDPGSGIDPVPPYIEPTPTPDVVEEEDNITVPYILDGCLFMYPPNYGSIAGKSYLDTVDLHDDRFTCNAAGNKGLYWYPQWMGAVPHHPYPSLMNEKGSFEPPGSFYPHQNFEEDGDNDS</sequence>
<keyword evidence="8" id="KW-0968">Cytoplasmic vesicle</keyword>
<feature type="transmembrane region" description="Helical" evidence="10">
    <location>
        <begin position="275"/>
        <end position="297"/>
    </location>
</feature>
<dbReference type="Proteomes" id="UP000837857">
    <property type="component" value="Chromosome 24"/>
</dbReference>
<evidence type="ECO:0000256" key="9">
    <source>
        <dbReference type="SAM" id="MobiDB-lite"/>
    </source>
</evidence>
<feature type="transmembrane region" description="Helical" evidence="10">
    <location>
        <begin position="245"/>
        <end position="263"/>
    </location>
</feature>
<dbReference type="PANTHER" id="PTHR22950">
    <property type="entry name" value="AMINO ACID TRANSPORTER"/>
    <property type="match status" value="1"/>
</dbReference>
<dbReference type="InterPro" id="IPR013057">
    <property type="entry name" value="AA_transpt_TM"/>
</dbReference>
<evidence type="ECO:0000256" key="7">
    <source>
        <dbReference type="ARBA" id="ARBA00023136"/>
    </source>
</evidence>